<evidence type="ECO:0000313" key="2">
    <source>
        <dbReference type="EMBL" id="KAG0320308.1"/>
    </source>
</evidence>
<dbReference type="Proteomes" id="UP000738325">
    <property type="component" value="Unassembled WGS sequence"/>
</dbReference>
<comment type="caution">
    <text evidence="2">The sequence shown here is derived from an EMBL/GenBank/DDBJ whole genome shotgun (WGS) entry which is preliminary data.</text>
</comment>
<feature type="compositionally biased region" description="Basic and acidic residues" evidence="1">
    <location>
        <begin position="244"/>
        <end position="259"/>
    </location>
</feature>
<feature type="compositionally biased region" description="Low complexity" evidence="1">
    <location>
        <begin position="211"/>
        <end position="233"/>
    </location>
</feature>
<evidence type="ECO:0000313" key="3">
    <source>
        <dbReference type="Proteomes" id="UP000738325"/>
    </source>
</evidence>
<dbReference type="OrthoDB" id="2420930at2759"/>
<feature type="compositionally biased region" description="Polar residues" evidence="1">
    <location>
        <begin position="400"/>
        <end position="410"/>
    </location>
</feature>
<dbReference type="EMBL" id="JAAAIP010000289">
    <property type="protein sequence ID" value="KAG0320308.1"/>
    <property type="molecule type" value="Genomic_DNA"/>
</dbReference>
<feature type="region of interest" description="Disordered" evidence="1">
    <location>
        <begin position="203"/>
        <end position="270"/>
    </location>
</feature>
<evidence type="ECO:0000256" key="1">
    <source>
        <dbReference type="SAM" id="MobiDB-lite"/>
    </source>
</evidence>
<feature type="compositionally biased region" description="Basic and acidic residues" evidence="1">
    <location>
        <begin position="54"/>
        <end position="64"/>
    </location>
</feature>
<sequence length="458" mass="49077">MSTLSMMDSHSPWSNAKDIQSLKRRHIRGSTANSHTSLRAASLSPPPSYPYKHNTADEDLHRIDSPANTAQPSSNKGVKHVHGKDADDFDKSSQATGVPSWFGSLRSFAISATSNSRGAFAPLDQTPSSRRTSSISAHSSSRGRSSSIYYACAIDGDDSDSDYGSENNDEPITSKNGLKENKVRGPRMSWAALDPSLGGLFPQSYKSVPGSDAEPSSPSGSSAASSLHSPTFSNIEDLGITDVPYRDDNNDDNLEHSRAEPYAAYPQMQEDPSVYADMTSLRNMASPDRAQSPTTLSSGPASAMSFIKSYVPSLPSFHDADVESAETLRTASKANTGSSFWSFRKISMNLMSGGNQYASIGTGAETRDESIESINSGSSYRDDVEEREGESSSNNSFNSDKSVAQTSSPPTSYFGSILNSASSAVAAKSSQYISSNMRDNLEHLPINSKSLKKIGRTD</sequence>
<protein>
    <submittedName>
        <fullName evidence="2">Uncharacterized protein</fullName>
    </submittedName>
</protein>
<feature type="compositionally biased region" description="Acidic residues" evidence="1">
    <location>
        <begin position="160"/>
        <end position="169"/>
    </location>
</feature>
<feature type="compositionally biased region" description="Polar residues" evidence="1">
    <location>
        <begin position="1"/>
        <end position="18"/>
    </location>
</feature>
<feature type="compositionally biased region" description="Low complexity" evidence="1">
    <location>
        <begin position="128"/>
        <end position="142"/>
    </location>
</feature>
<accession>A0A9P6RJD8</accession>
<proteinExistence type="predicted"/>
<name>A0A9P6RJD8_9FUNG</name>
<keyword evidence="3" id="KW-1185">Reference proteome</keyword>
<feature type="region of interest" description="Disordered" evidence="1">
    <location>
        <begin position="436"/>
        <end position="458"/>
    </location>
</feature>
<feature type="region of interest" description="Disordered" evidence="1">
    <location>
        <begin position="160"/>
        <end position="181"/>
    </location>
</feature>
<feature type="region of interest" description="Disordered" evidence="1">
    <location>
        <begin position="118"/>
        <end position="142"/>
    </location>
</feature>
<dbReference type="AlphaFoldDB" id="A0A9P6RJD8"/>
<feature type="compositionally biased region" description="Polar residues" evidence="1">
    <location>
        <begin position="66"/>
        <end position="76"/>
    </location>
</feature>
<feature type="region of interest" description="Disordered" evidence="1">
    <location>
        <begin position="361"/>
        <end position="410"/>
    </location>
</feature>
<reference evidence="2" key="1">
    <citation type="journal article" date="2020" name="Fungal Divers.">
        <title>Resolving the Mortierellaceae phylogeny through synthesis of multi-gene phylogenetics and phylogenomics.</title>
        <authorList>
            <person name="Vandepol N."/>
            <person name="Liber J."/>
            <person name="Desiro A."/>
            <person name="Na H."/>
            <person name="Kennedy M."/>
            <person name="Barry K."/>
            <person name="Grigoriev I.V."/>
            <person name="Miller A.N."/>
            <person name="O'Donnell K."/>
            <person name="Stajich J.E."/>
            <person name="Bonito G."/>
        </authorList>
    </citation>
    <scope>NUCLEOTIDE SEQUENCE</scope>
    <source>
        <strain evidence="2">REB-010B</strain>
    </source>
</reference>
<organism evidence="2 3">
    <name type="scientific">Dissophora globulifera</name>
    <dbReference type="NCBI Taxonomy" id="979702"/>
    <lineage>
        <taxon>Eukaryota</taxon>
        <taxon>Fungi</taxon>
        <taxon>Fungi incertae sedis</taxon>
        <taxon>Mucoromycota</taxon>
        <taxon>Mortierellomycotina</taxon>
        <taxon>Mortierellomycetes</taxon>
        <taxon>Mortierellales</taxon>
        <taxon>Mortierellaceae</taxon>
        <taxon>Dissophora</taxon>
    </lineage>
</organism>
<gene>
    <name evidence="2" type="ORF">BGZ99_004585</name>
</gene>
<feature type="region of interest" description="Disordered" evidence="1">
    <location>
        <begin position="1"/>
        <end position="95"/>
    </location>
</feature>